<evidence type="ECO:0000313" key="1">
    <source>
        <dbReference type="EMBL" id="KAG5304836.1"/>
    </source>
</evidence>
<dbReference type="VEuPathDB" id="FungiDB:I7I52_03313"/>
<proteinExistence type="predicted"/>
<accession>A0A8H7Z8S9</accession>
<organism evidence="1 2">
    <name type="scientific">Ajellomyces capsulatus</name>
    <name type="common">Darling's disease fungus</name>
    <name type="synonym">Histoplasma capsulatum</name>
    <dbReference type="NCBI Taxonomy" id="5037"/>
    <lineage>
        <taxon>Eukaryota</taxon>
        <taxon>Fungi</taxon>
        <taxon>Dikarya</taxon>
        <taxon>Ascomycota</taxon>
        <taxon>Pezizomycotina</taxon>
        <taxon>Eurotiomycetes</taxon>
        <taxon>Eurotiomycetidae</taxon>
        <taxon>Onygenales</taxon>
        <taxon>Ajellomycetaceae</taxon>
        <taxon>Histoplasma</taxon>
    </lineage>
</organism>
<dbReference type="OrthoDB" id="4176195at2759"/>
<comment type="caution">
    <text evidence="1">The sequence shown here is derived from an EMBL/GenBank/DDBJ whole genome shotgun (WGS) entry which is preliminary data.</text>
</comment>
<gene>
    <name evidence="1" type="ORF">I7I52_03313</name>
</gene>
<dbReference type="AlphaFoldDB" id="A0A8H7Z8S9"/>
<evidence type="ECO:0000313" key="2">
    <source>
        <dbReference type="Proteomes" id="UP000670092"/>
    </source>
</evidence>
<sequence>MIKLKVINGLDCRSWSGSSVLGRRRILPSRATVIYKNDSGSTQMAKLEFKFPSNPPLALYPVPLDCATSRLLLLLASTLRMCQFWQRSPGWRASKHWNSIERSCLPDGEQIQATEIITSIPA</sequence>
<dbReference type="EMBL" id="JAEVHI010000001">
    <property type="protein sequence ID" value="KAG5304836.1"/>
    <property type="molecule type" value="Genomic_DNA"/>
</dbReference>
<dbReference type="Proteomes" id="UP000670092">
    <property type="component" value="Unassembled WGS sequence"/>
</dbReference>
<name>A0A8H7Z8S9_AJECA</name>
<reference evidence="1 2" key="1">
    <citation type="submission" date="2021-01" db="EMBL/GenBank/DDBJ databases">
        <title>Chromosome-level genome assembly of a human fungal pathogen reveals clustering of transcriptionally co-regulated genes.</title>
        <authorList>
            <person name="Voorhies M."/>
            <person name="Cohen S."/>
            <person name="Shea T.P."/>
            <person name="Petrus S."/>
            <person name="Munoz J.F."/>
            <person name="Poplawski S."/>
            <person name="Goldman W.E."/>
            <person name="Michael T."/>
            <person name="Cuomo C.A."/>
            <person name="Sil A."/>
            <person name="Beyhan S."/>
        </authorList>
    </citation>
    <scope>NUCLEOTIDE SEQUENCE [LARGE SCALE GENOMIC DNA]</scope>
    <source>
        <strain evidence="1 2">G184AR</strain>
    </source>
</reference>
<protein>
    <submittedName>
        <fullName evidence="1">Uncharacterized protein</fullName>
    </submittedName>
</protein>